<dbReference type="InterPro" id="IPR003718">
    <property type="entry name" value="OsmC/Ohr_fam"/>
</dbReference>
<dbReference type="InterPro" id="IPR036102">
    <property type="entry name" value="OsmC/Ohrsf"/>
</dbReference>
<evidence type="ECO:0008006" key="3">
    <source>
        <dbReference type="Google" id="ProtNLM"/>
    </source>
</evidence>
<proteinExistence type="predicted"/>
<keyword evidence="2" id="KW-1185">Reference proteome</keyword>
<dbReference type="EMBL" id="BAABHD010000032">
    <property type="protein sequence ID" value="GAA4459762.1"/>
    <property type="molecule type" value="Genomic_DNA"/>
</dbReference>
<dbReference type="Gene3D" id="3.30.300.20">
    <property type="match status" value="1"/>
</dbReference>
<name>A0ABP8N1Q0_9BACT</name>
<gene>
    <name evidence="1" type="ORF">GCM10023189_33880</name>
</gene>
<dbReference type="Proteomes" id="UP001501175">
    <property type="component" value="Unassembled WGS sequence"/>
</dbReference>
<protein>
    <recommendedName>
        <fullName evidence="3">Osmotically inducible protein OsmC</fullName>
    </recommendedName>
</protein>
<reference evidence="2" key="1">
    <citation type="journal article" date="2019" name="Int. J. Syst. Evol. Microbiol.">
        <title>The Global Catalogue of Microorganisms (GCM) 10K type strain sequencing project: providing services to taxonomists for standard genome sequencing and annotation.</title>
        <authorList>
            <consortium name="The Broad Institute Genomics Platform"/>
            <consortium name="The Broad Institute Genome Sequencing Center for Infectious Disease"/>
            <person name="Wu L."/>
            <person name="Ma J."/>
        </authorList>
    </citation>
    <scope>NUCLEOTIDE SEQUENCE [LARGE SCALE GENOMIC DNA]</scope>
    <source>
        <strain evidence="2">JCM 17927</strain>
    </source>
</reference>
<evidence type="ECO:0000313" key="1">
    <source>
        <dbReference type="EMBL" id="GAA4459762.1"/>
    </source>
</evidence>
<organism evidence="1 2">
    <name type="scientific">Nibrella saemangeumensis</name>
    <dbReference type="NCBI Taxonomy" id="1084526"/>
    <lineage>
        <taxon>Bacteria</taxon>
        <taxon>Pseudomonadati</taxon>
        <taxon>Bacteroidota</taxon>
        <taxon>Cytophagia</taxon>
        <taxon>Cytophagales</taxon>
        <taxon>Spirosomataceae</taxon>
        <taxon>Nibrella</taxon>
    </lineage>
</organism>
<dbReference type="RefSeq" id="WP_345245089.1">
    <property type="nucleotide sequence ID" value="NZ_BAABHD010000032.1"/>
</dbReference>
<sequence length="136" mass="14756">MKISATIKNGFQVNDISVANEGRQKKIVVPAKDVGFCSSVNGGELLFLSLATCFCNDVYREADKRNVNITSVEVSVSGEFGKEGEPASNIIYTVRVQSPTLSDKEITELISHVDKIAEVHNTLRKGVSVTLHTETA</sequence>
<comment type="caution">
    <text evidence="1">The sequence shown here is derived from an EMBL/GenBank/DDBJ whole genome shotgun (WGS) entry which is preliminary data.</text>
</comment>
<evidence type="ECO:0000313" key="2">
    <source>
        <dbReference type="Proteomes" id="UP001501175"/>
    </source>
</evidence>
<dbReference type="Pfam" id="PF02566">
    <property type="entry name" value="OsmC"/>
    <property type="match status" value="1"/>
</dbReference>
<accession>A0ABP8N1Q0</accession>
<dbReference type="InterPro" id="IPR015946">
    <property type="entry name" value="KH_dom-like_a/b"/>
</dbReference>
<dbReference type="SUPFAM" id="SSF82784">
    <property type="entry name" value="OsmC-like"/>
    <property type="match status" value="1"/>
</dbReference>